<reference evidence="3" key="3">
    <citation type="submission" date="2018-11" db="EMBL/GenBank/DDBJ databases">
        <title>FDA dAtabase for Regulatory Grade micrObial Sequences (FDA-ARGOS): Supporting development and validation of Infectious Disease Dx tests.</title>
        <authorList>
            <person name="Plongla R."/>
            <person name="Gilligan P."/>
            <person name="Tallon L.J."/>
            <person name="Sadzewicz L."/>
            <person name="Zhao X."/>
            <person name="Vavikolanu K."/>
            <person name="Mehta A."/>
            <person name="Aluvathingal J."/>
            <person name="Nadendla S."/>
            <person name="Geyer C."/>
            <person name="Nandy P."/>
            <person name="Yan Y."/>
            <person name="Sichtig H."/>
        </authorList>
    </citation>
    <scope>NUCLEOTIDE SEQUENCE</scope>
    <source>
        <strain evidence="3">FDAARGOS_544</strain>
    </source>
</reference>
<gene>
    <name evidence="2" type="ORF">B9Z07_11170</name>
    <name evidence="3" type="ORF">EGT41_25245</name>
</gene>
<evidence type="ECO:0000313" key="3">
    <source>
        <dbReference type="EMBL" id="RSC02714.1"/>
    </source>
</evidence>
<evidence type="ECO:0000313" key="4">
    <source>
        <dbReference type="Proteomes" id="UP000244809"/>
    </source>
</evidence>
<dbReference type="EMBL" id="RKIO01000004">
    <property type="protein sequence ID" value="RSC02714.1"/>
    <property type="molecule type" value="Genomic_DNA"/>
</dbReference>
<feature type="signal peptide" evidence="1">
    <location>
        <begin position="1"/>
        <end position="19"/>
    </location>
</feature>
<feature type="chain" id="PRO_5018728912" description="Lipoprotein" evidence="1">
    <location>
        <begin position="20"/>
        <end position="94"/>
    </location>
</feature>
<evidence type="ECO:0000313" key="2">
    <source>
        <dbReference type="EMBL" id="AWG29356.1"/>
    </source>
</evidence>
<dbReference type="EMBL" id="CP021067">
    <property type="protein sequence ID" value="AWG29356.1"/>
    <property type="molecule type" value="Genomic_DNA"/>
</dbReference>
<sequence length="94" mass="9621">MVKTFAVCGALCLVAAAFARFHETVAQQPAPVHAFATDVKRVSVRHTAVDAAAVTPSSSDGDAGRQTAAAQAVDKPPVVVLGVAHAGWSVLFSH</sequence>
<reference evidence="2 4" key="1">
    <citation type="submission" date="2017-04" db="EMBL/GenBank/DDBJ databases">
        <title>Complete genome sequence of Burkholderia cenocepacia PC184 Midwest clone.</title>
        <authorList>
            <person name="Mulks M.H."/>
            <person name="Cooper V.S."/>
        </authorList>
    </citation>
    <scope>NUCLEOTIDE SEQUENCE [LARGE SCALE GENOMIC DNA]</scope>
    <source>
        <strain evidence="2 4">PC184 Mulks</strain>
    </source>
</reference>
<evidence type="ECO:0000256" key="1">
    <source>
        <dbReference type="SAM" id="SignalP"/>
    </source>
</evidence>
<dbReference type="Proteomes" id="UP000272140">
    <property type="component" value="Unassembled WGS sequence"/>
</dbReference>
<organism evidence="3 5">
    <name type="scientific">Burkholderia cenocepacia</name>
    <dbReference type="NCBI Taxonomy" id="95486"/>
    <lineage>
        <taxon>Bacteria</taxon>
        <taxon>Pseudomonadati</taxon>
        <taxon>Pseudomonadota</taxon>
        <taxon>Betaproteobacteria</taxon>
        <taxon>Burkholderiales</taxon>
        <taxon>Burkholderiaceae</taxon>
        <taxon>Burkholderia</taxon>
        <taxon>Burkholderia cepacia complex</taxon>
    </lineage>
</organism>
<keyword evidence="1" id="KW-0732">Signal</keyword>
<dbReference type="RefSeq" id="WP_011694909.1">
    <property type="nucleotide sequence ID" value="NZ_CADETP010000011.1"/>
</dbReference>
<protein>
    <recommendedName>
        <fullName evidence="6">Lipoprotein</fullName>
    </recommendedName>
</protein>
<dbReference type="AlphaFoldDB" id="A0A3R9CJP0"/>
<reference evidence="5" key="2">
    <citation type="submission" date="2018-11" db="EMBL/GenBank/DDBJ databases">
        <title>FDA dAtabase for Regulatory Grade micrObial Sequences (FDA-ARGOS): Supporting development and validation of Infectious Disease Dx tests.</title>
        <authorList>
            <person name="Goldberg B."/>
            <person name="Campos J."/>
            <person name="Tallon L."/>
            <person name="Sadzewicz L."/>
            <person name="Zhao X."/>
            <person name="Vavikolanu K."/>
            <person name="Mehta A."/>
            <person name="Aluvathingal J."/>
            <person name="Nadendla S."/>
            <person name="Geyer C."/>
            <person name="Nandy P."/>
            <person name="Yan Y."/>
            <person name="Sichtig H."/>
        </authorList>
    </citation>
    <scope>NUCLEOTIDE SEQUENCE [LARGE SCALE GENOMIC DNA]</scope>
    <source>
        <strain evidence="5">FDAARGOS_544</strain>
    </source>
</reference>
<dbReference type="Proteomes" id="UP000244809">
    <property type="component" value="Chromosome 1"/>
</dbReference>
<accession>A0A3R9CJP0</accession>
<proteinExistence type="predicted"/>
<evidence type="ECO:0008006" key="6">
    <source>
        <dbReference type="Google" id="ProtNLM"/>
    </source>
</evidence>
<name>A0A3R9CJP0_9BURK</name>
<evidence type="ECO:0000313" key="5">
    <source>
        <dbReference type="Proteomes" id="UP000272140"/>
    </source>
</evidence>